<evidence type="ECO:0000256" key="1">
    <source>
        <dbReference type="ARBA" id="ARBA00010928"/>
    </source>
</evidence>
<comment type="caution">
    <text evidence="5">The sequence shown here is derived from an EMBL/GenBank/DDBJ whole genome shotgun (WGS) entry which is preliminary data.</text>
</comment>
<dbReference type="InterPro" id="IPR000683">
    <property type="entry name" value="Gfo/Idh/MocA-like_OxRdtase_N"/>
</dbReference>
<dbReference type="EMBL" id="JACOPL010000014">
    <property type="protein sequence ID" value="MBC5726321.1"/>
    <property type="molecule type" value="Genomic_DNA"/>
</dbReference>
<name>A0A923LXQ1_9FIRM</name>
<evidence type="ECO:0000259" key="4">
    <source>
        <dbReference type="Pfam" id="PF22725"/>
    </source>
</evidence>
<keyword evidence="2 5" id="KW-0560">Oxidoreductase</keyword>
<dbReference type="NCBIfam" id="TIGR04380">
    <property type="entry name" value="myo_inos_iolG"/>
    <property type="match status" value="1"/>
</dbReference>
<dbReference type="SUPFAM" id="SSF51735">
    <property type="entry name" value="NAD(P)-binding Rossmann-fold domains"/>
    <property type="match status" value="1"/>
</dbReference>
<dbReference type="GO" id="GO:0000166">
    <property type="term" value="F:nucleotide binding"/>
    <property type="evidence" value="ECO:0007669"/>
    <property type="project" value="InterPro"/>
</dbReference>
<dbReference type="PANTHER" id="PTHR42840:SF3">
    <property type="entry name" value="BINDING ROSSMANN FOLD OXIDOREDUCTASE, PUTATIVE (AFU_ORTHOLOGUE AFUA_2G10240)-RELATED"/>
    <property type="match status" value="1"/>
</dbReference>
<dbReference type="Gene3D" id="3.40.50.720">
    <property type="entry name" value="NAD(P)-binding Rossmann-like Domain"/>
    <property type="match status" value="1"/>
</dbReference>
<dbReference type="InterPro" id="IPR030827">
    <property type="entry name" value="Myo_inos_IolG"/>
</dbReference>
<sequence>MKNVVAILGAGRIARVHAEALVRFQRDVRIKYIIDPYLTEEARQWAGRIGIENTGVDANCVFEDAEIDAVFICSPTPTHCTYIMRACETGKNIYCEKPLDSDIEKIYQAIGAIQKSGIKFLMGFMRRFDVNQQKLKNTVSSGKIGVPQIIKLCSRDPALPPYEYIASSGGIYFDSMIHDFDLARFFSGSEVSEVYACGNALIDPVLTEYGDIDTALAVLKFDSGAVGLIDLSRQSNCGYDQRTEVHGSKGFAQVGNVPETTVSIHNEDGVHEDKPVYFFLERYADAFVHAQATFFDVVNNGAEPPVTAYDGLQAVRIAKAATLSWRENRAVKLDEIP</sequence>
<comment type="similarity">
    <text evidence="1">Belongs to the Gfo/Idh/MocA family.</text>
</comment>
<dbReference type="AlphaFoldDB" id="A0A923LXQ1"/>
<organism evidence="5 6">
    <name type="scientific">Agathobaculum faecis</name>
    <dbReference type="NCBI Taxonomy" id="2763013"/>
    <lineage>
        <taxon>Bacteria</taxon>
        <taxon>Bacillati</taxon>
        <taxon>Bacillota</taxon>
        <taxon>Clostridia</taxon>
        <taxon>Eubacteriales</taxon>
        <taxon>Butyricicoccaceae</taxon>
        <taxon>Agathobaculum</taxon>
    </lineage>
</organism>
<dbReference type="Pfam" id="PF22725">
    <property type="entry name" value="GFO_IDH_MocA_C3"/>
    <property type="match status" value="1"/>
</dbReference>
<evidence type="ECO:0000313" key="5">
    <source>
        <dbReference type="EMBL" id="MBC5726321.1"/>
    </source>
</evidence>
<evidence type="ECO:0000256" key="2">
    <source>
        <dbReference type="ARBA" id="ARBA00023002"/>
    </source>
</evidence>
<gene>
    <name evidence="5" type="primary">iolG</name>
    <name evidence="5" type="ORF">H8S45_12740</name>
</gene>
<dbReference type="GO" id="GO:0050112">
    <property type="term" value="F:inositol 2-dehydrogenase (NAD+) activity"/>
    <property type="evidence" value="ECO:0007669"/>
    <property type="project" value="UniProtKB-EC"/>
</dbReference>
<dbReference type="InterPro" id="IPR055170">
    <property type="entry name" value="GFO_IDH_MocA-like_dom"/>
</dbReference>
<dbReference type="Proteomes" id="UP000606499">
    <property type="component" value="Unassembled WGS sequence"/>
</dbReference>
<feature type="domain" description="Gfo/Idh/MocA-like oxidoreductase N-terminal" evidence="3">
    <location>
        <begin position="5"/>
        <end position="123"/>
    </location>
</feature>
<proteinExistence type="inferred from homology"/>
<dbReference type="Pfam" id="PF01408">
    <property type="entry name" value="GFO_IDH_MocA"/>
    <property type="match status" value="1"/>
</dbReference>
<dbReference type="Gene3D" id="3.30.360.10">
    <property type="entry name" value="Dihydrodipicolinate Reductase, domain 2"/>
    <property type="match status" value="1"/>
</dbReference>
<keyword evidence="6" id="KW-1185">Reference proteome</keyword>
<protein>
    <submittedName>
        <fullName evidence="5">Inositol 2-dehydrogenase</fullName>
        <ecNumber evidence="5">1.1.1.18</ecNumber>
    </submittedName>
</protein>
<dbReference type="RefSeq" id="WP_054328097.1">
    <property type="nucleotide sequence ID" value="NZ_JACOPL010000014.1"/>
</dbReference>
<dbReference type="InterPro" id="IPR036291">
    <property type="entry name" value="NAD(P)-bd_dom_sf"/>
</dbReference>
<accession>A0A923LXQ1</accession>
<feature type="domain" description="GFO/IDH/MocA-like oxidoreductase" evidence="4">
    <location>
        <begin position="133"/>
        <end position="251"/>
    </location>
</feature>
<evidence type="ECO:0000313" key="6">
    <source>
        <dbReference type="Proteomes" id="UP000606499"/>
    </source>
</evidence>
<reference evidence="5" key="1">
    <citation type="submission" date="2020-08" db="EMBL/GenBank/DDBJ databases">
        <title>Genome public.</title>
        <authorList>
            <person name="Liu C."/>
            <person name="Sun Q."/>
        </authorList>
    </citation>
    <scope>NUCLEOTIDE SEQUENCE</scope>
    <source>
        <strain evidence="5">NSJ-28</strain>
    </source>
</reference>
<dbReference type="PANTHER" id="PTHR42840">
    <property type="entry name" value="NAD(P)-BINDING ROSSMANN-FOLD SUPERFAMILY PROTEIN-RELATED"/>
    <property type="match status" value="1"/>
</dbReference>
<evidence type="ECO:0000259" key="3">
    <source>
        <dbReference type="Pfam" id="PF01408"/>
    </source>
</evidence>
<dbReference type="EC" id="1.1.1.18" evidence="5"/>
<dbReference type="SUPFAM" id="SSF55347">
    <property type="entry name" value="Glyceraldehyde-3-phosphate dehydrogenase-like, C-terminal domain"/>
    <property type="match status" value="1"/>
</dbReference>